<dbReference type="eggNOG" id="ENOG5032S11">
    <property type="taxonomic scope" value="Bacteria"/>
</dbReference>
<reference evidence="2 3" key="1">
    <citation type="journal article" date="2012" name="J. Bacteriol.">
        <title>Complete Genome Sequence of Flavobacterium indicum GPSTA100-9T, Isolated from Warm Spring Water.</title>
        <authorList>
            <person name="Barbier P."/>
            <person name="Houel A."/>
            <person name="Loux V."/>
            <person name="Poulain J."/>
            <person name="Bernardet J.F."/>
            <person name="Touchon M."/>
            <person name="Duchaud E."/>
        </authorList>
    </citation>
    <scope>NUCLEOTIDE SEQUENCE [LARGE SCALE GENOMIC DNA]</scope>
    <source>
        <strain evidence="3">DSM 17447 / CIP 109464 / GPTSA100-9</strain>
    </source>
</reference>
<dbReference type="AlphaFoldDB" id="H8XTV2"/>
<dbReference type="OrthoDB" id="1144067at2"/>
<sequence length="102" mass="11299">MSQNTIETTTEKPTDKNQKLFLSLLLDGIGMISYSVPVFGEFSDVIWAPLSGILLLLMYKGTAGKVAALFGTVEEMIPLTDVIPTFTLTWFYTYIIKKGEGQ</sequence>
<evidence type="ECO:0000256" key="1">
    <source>
        <dbReference type="SAM" id="Phobius"/>
    </source>
</evidence>
<evidence type="ECO:0000313" key="3">
    <source>
        <dbReference type="Proteomes" id="UP000007599"/>
    </source>
</evidence>
<protein>
    <submittedName>
        <fullName evidence="2">Uncharacterized protein</fullName>
    </submittedName>
</protein>
<dbReference type="RefSeq" id="WP_014388801.1">
    <property type="nucleotide sequence ID" value="NC_017025.1"/>
</dbReference>
<dbReference type="Proteomes" id="UP000007599">
    <property type="component" value="Chromosome I"/>
</dbReference>
<keyword evidence="3" id="KW-1185">Reference proteome</keyword>
<evidence type="ECO:0000313" key="2">
    <source>
        <dbReference type="EMBL" id="CCG53682.1"/>
    </source>
</evidence>
<keyword evidence="1" id="KW-0812">Transmembrane</keyword>
<dbReference type="EMBL" id="HE774682">
    <property type="protein sequence ID" value="CCG53682.1"/>
    <property type="molecule type" value="Genomic_DNA"/>
</dbReference>
<organism evidence="2 3">
    <name type="scientific">Flavobacterium indicum (strain DSM 17447 / CIP 109464 / GPTSA100-9)</name>
    <dbReference type="NCBI Taxonomy" id="1094466"/>
    <lineage>
        <taxon>Bacteria</taxon>
        <taxon>Pseudomonadati</taxon>
        <taxon>Bacteroidota</taxon>
        <taxon>Flavobacteriia</taxon>
        <taxon>Flavobacteriales</taxon>
        <taxon>Flavobacteriaceae</taxon>
        <taxon>Flavobacterium</taxon>
    </lineage>
</organism>
<proteinExistence type="predicted"/>
<name>H8XTV2_FLAIG</name>
<feature type="transmembrane region" description="Helical" evidence="1">
    <location>
        <begin position="20"/>
        <end position="39"/>
    </location>
</feature>
<reference evidence="3" key="2">
    <citation type="submission" date="2012-03" db="EMBL/GenBank/DDBJ databases">
        <title>Complete genome sequence of Flavobacterium indicum GPTSA100-9T, isolated from warm spring water.</title>
        <authorList>
            <person name="Barbier P."/>
            <person name="Houel A."/>
            <person name="Loux V."/>
            <person name="Poulain J."/>
            <person name="Bernardet J.-F."/>
            <person name="Touchon M."/>
            <person name="Duchaud E."/>
        </authorList>
    </citation>
    <scope>NUCLEOTIDE SEQUENCE [LARGE SCALE GENOMIC DNA]</scope>
    <source>
        <strain evidence="3">DSM 17447 / CIP 109464 / GPTSA100-9</strain>
    </source>
</reference>
<dbReference type="STRING" id="1094466.KQS_08730"/>
<keyword evidence="1" id="KW-0472">Membrane</keyword>
<dbReference type="PATRIC" id="fig|1094466.5.peg.1710"/>
<dbReference type="HOGENOM" id="CLU_175138_0_0_10"/>
<accession>H8XTV2</accession>
<dbReference type="KEGG" id="fin:KQS_08730"/>
<keyword evidence="1" id="KW-1133">Transmembrane helix</keyword>
<gene>
    <name evidence="2" type="ordered locus">KQS_08730</name>
</gene>